<dbReference type="PANTHER" id="PTHR42648:SF11">
    <property type="entry name" value="TRANSPOSON TY4-P GAG-POL POLYPROTEIN"/>
    <property type="match status" value="1"/>
</dbReference>
<dbReference type="InterPro" id="IPR012337">
    <property type="entry name" value="RNaseH-like_sf"/>
</dbReference>
<evidence type="ECO:0000256" key="1">
    <source>
        <dbReference type="ARBA" id="ARBA00022722"/>
    </source>
</evidence>
<dbReference type="Proteomes" id="UP000046395">
    <property type="component" value="Unassembled WGS sequence"/>
</dbReference>
<dbReference type="PROSITE" id="PS50994">
    <property type="entry name" value="INTEGRASE"/>
    <property type="match status" value="1"/>
</dbReference>
<organism evidence="11 12">
    <name type="scientific">Trichuris muris</name>
    <name type="common">Mouse whipworm</name>
    <dbReference type="NCBI Taxonomy" id="70415"/>
    <lineage>
        <taxon>Eukaryota</taxon>
        <taxon>Metazoa</taxon>
        <taxon>Ecdysozoa</taxon>
        <taxon>Nematoda</taxon>
        <taxon>Enoplea</taxon>
        <taxon>Dorylaimia</taxon>
        <taxon>Trichinellida</taxon>
        <taxon>Trichuridae</taxon>
        <taxon>Trichuris</taxon>
    </lineage>
</organism>
<dbReference type="WBParaSite" id="TMUE_1000004068.1">
    <property type="protein sequence ID" value="TMUE_1000004068.1"/>
    <property type="gene ID" value="WBGene00298851"/>
</dbReference>
<keyword evidence="3" id="KW-0255">Endonuclease</keyword>
<evidence type="ECO:0000256" key="7">
    <source>
        <dbReference type="ARBA" id="ARBA00022918"/>
    </source>
</evidence>
<dbReference type="GO" id="GO:0016787">
    <property type="term" value="F:hydrolase activity"/>
    <property type="evidence" value="ECO:0007669"/>
    <property type="project" value="UniProtKB-KW"/>
</dbReference>
<evidence type="ECO:0000259" key="10">
    <source>
        <dbReference type="PROSITE" id="PS50994"/>
    </source>
</evidence>
<dbReference type="STRING" id="70415.A0A5S6QA56"/>
<keyword evidence="2" id="KW-0479">Metal-binding</keyword>
<keyword evidence="8" id="KW-0548">Nucleotidyltransferase</keyword>
<dbReference type="GO" id="GO:0004519">
    <property type="term" value="F:endonuclease activity"/>
    <property type="evidence" value="ECO:0007669"/>
    <property type="project" value="UniProtKB-KW"/>
</dbReference>
<feature type="domain" description="Integrase catalytic" evidence="10">
    <location>
        <begin position="1"/>
        <end position="115"/>
    </location>
</feature>
<evidence type="ECO:0000256" key="8">
    <source>
        <dbReference type="ARBA" id="ARBA00022932"/>
    </source>
</evidence>
<keyword evidence="4" id="KW-0378">Hydrolase</keyword>
<keyword evidence="9" id="KW-0233">DNA recombination</keyword>
<keyword evidence="8" id="KW-0808">Transferase</keyword>
<dbReference type="GO" id="GO:0003887">
    <property type="term" value="F:DNA-directed DNA polymerase activity"/>
    <property type="evidence" value="ECO:0007669"/>
    <property type="project" value="UniProtKB-KW"/>
</dbReference>
<reference evidence="12" key="1">
    <citation type="submission" date="2019-12" db="UniProtKB">
        <authorList>
            <consortium name="WormBaseParasite"/>
        </authorList>
    </citation>
    <scope>IDENTIFICATION</scope>
</reference>
<evidence type="ECO:0000256" key="5">
    <source>
        <dbReference type="ARBA" id="ARBA00022842"/>
    </source>
</evidence>
<evidence type="ECO:0000256" key="6">
    <source>
        <dbReference type="ARBA" id="ARBA00022908"/>
    </source>
</evidence>
<evidence type="ECO:0000313" key="11">
    <source>
        <dbReference type="Proteomes" id="UP000046395"/>
    </source>
</evidence>
<dbReference type="GO" id="GO:0003964">
    <property type="term" value="F:RNA-directed DNA polymerase activity"/>
    <property type="evidence" value="ECO:0007669"/>
    <property type="project" value="UniProtKB-KW"/>
</dbReference>
<dbReference type="GO" id="GO:0006310">
    <property type="term" value="P:DNA recombination"/>
    <property type="evidence" value="ECO:0007669"/>
    <property type="project" value="UniProtKB-KW"/>
</dbReference>
<keyword evidence="7" id="KW-0695">RNA-directed DNA polymerase</keyword>
<keyword evidence="1" id="KW-0540">Nuclease</keyword>
<keyword evidence="8" id="KW-0239">DNA-directed DNA polymerase</keyword>
<dbReference type="InterPro" id="IPR036397">
    <property type="entry name" value="RNaseH_sf"/>
</dbReference>
<evidence type="ECO:0000256" key="3">
    <source>
        <dbReference type="ARBA" id="ARBA00022759"/>
    </source>
</evidence>
<evidence type="ECO:0000256" key="9">
    <source>
        <dbReference type="ARBA" id="ARBA00023172"/>
    </source>
</evidence>
<dbReference type="GO" id="GO:0046872">
    <property type="term" value="F:metal ion binding"/>
    <property type="evidence" value="ECO:0007669"/>
    <property type="project" value="UniProtKB-KW"/>
</dbReference>
<keyword evidence="6" id="KW-0229">DNA integration</keyword>
<dbReference type="SUPFAM" id="SSF53098">
    <property type="entry name" value="Ribonuclease H-like"/>
    <property type="match status" value="1"/>
</dbReference>
<evidence type="ECO:0000313" key="12">
    <source>
        <dbReference type="WBParaSite" id="TMUE_1000004068.1"/>
    </source>
</evidence>
<dbReference type="InterPro" id="IPR039537">
    <property type="entry name" value="Retrotran_Ty1/copia-like"/>
</dbReference>
<name>A0A5S6QA56_TRIMR</name>
<keyword evidence="11" id="KW-1185">Reference proteome</keyword>
<keyword evidence="5" id="KW-0460">Magnesium</keyword>
<protein>
    <submittedName>
        <fullName evidence="12">Integrase catalytic domain-containing protein</fullName>
    </submittedName>
</protein>
<sequence>METVTPSGNSYCLTMIDDHSRYTAVELLKHKSEVPNAVQEIIREWTTEVGRKVKVLRTDNGKEYVNQSLINFLKQQGTKHQTTVAHTPQQNGVAECKNRSLQKLVKCMLLDSFLG</sequence>
<dbReference type="Pfam" id="PF00665">
    <property type="entry name" value="rve"/>
    <property type="match status" value="1"/>
</dbReference>
<evidence type="ECO:0000256" key="4">
    <source>
        <dbReference type="ARBA" id="ARBA00022801"/>
    </source>
</evidence>
<dbReference type="GO" id="GO:0003676">
    <property type="term" value="F:nucleic acid binding"/>
    <property type="evidence" value="ECO:0007669"/>
    <property type="project" value="InterPro"/>
</dbReference>
<evidence type="ECO:0000256" key="2">
    <source>
        <dbReference type="ARBA" id="ARBA00022723"/>
    </source>
</evidence>
<dbReference type="Gene3D" id="3.30.420.10">
    <property type="entry name" value="Ribonuclease H-like superfamily/Ribonuclease H"/>
    <property type="match status" value="1"/>
</dbReference>
<dbReference type="InterPro" id="IPR001584">
    <property type="entry name" value="Integrase_cat-core"/>
</dbReference>
<proteinExistence type="predicted"/>
<dbReference type="GO" id="GO:0015074">
    <property type="term" value="P:DNA integration"/>
    <property type="evidence" value="ECO:0007669"/>
    <property type="project" value="UniProtKB-KW"/>
</dbReference>
<dbReference type="AlphaFoldDB" id="A0A5S6QA56"/>
<dbReference type="PANTHER" id="PTHR42648">
    <property type="entry name" value="TRANSPOSASE, PUTATIVE-RELATED"/>
    <property type="match status" value="1"/>
</dbReference>
<accession>A0A5S6QA56</accession>